<accession>A0A9D5BB73</accession>
<gene>
    <name evidence="2" type="ORF">KIW84_022857</name>
</gene>
<dbReference type="PANTHER" id="PTHR32108:SF9">
    <property type="entry name" value="REVERSE TRANSCRIPTASE RNASE H-LIKE DOMAIN-CONTAINING PROTEIN"/>
    <property type="match status" value="1"/>
</dbReference>
<dbReference type="AlphaFoldDB" id="A0A9D5BB73"/>
<evidence type="ECO:0000256" key="1">
    <source>
        <dbReference type="SAM" id="MobiDB-lite"/>
    </source>
</evidence>
<feature type="compositionally biased region" description="Pro residues" evidence="1">
    <location>
        <begin position="96"/>
        <end position="109"/>
    </location>
</feature>
<dbReference type="EMBL" id="JAMSHJ010000002">
    <property type="protein sequence ID" value="KAI5436521.1"/>
    <property type="molecule type" value="Genomic_DNA"/>
</dbReference>
<feature type="region of interest" description="Disordered" evidence="1">
    <location>
        <begin position="65"/>
        <end position="127"/>
    </location>
</feature>
<dbReference type="PANTHER" id="PTHR32108">
    <property type="entry name" value="DNA-DIRECTED RNA POLYMERASE SUBUNIT ALPHA"/>
    <property type="match status" value="1"/>
</dbReference>
<sequence>MQVQVSASDAVLVRELFKAVQGLALGQKAIAEKVERVEKWLITEKVQGKALASVVKKPSGSGQLKKEVELGGMQSKEERGKDRYHPYATTVTTPVGNPPVQPQQPPPQQKAPKAKSQVKKGTDRQFDKPPVTYTLLFKRLRDLGLVRPRILVPVEQHQRPANYNENARCEFHSGAPGHNIEGCRAFKHFVQDMVDSKAISLAQILNDDVNPVPRHGPVKVKMMSKDKRGIEVTEGDQLKNPMSVVLKHMIKSGAFPSVDNCCAAVATNERAMVRETIQGMIEVGMGGVKFEMPSQAVETVEAEKEKKLSISSYKQAMEVVKNGEALGWGRIIDIVVKADMLGVGYQPDQESSRQNRGRRQPFTFVSAGMLDPGRACTMGEEIDSDRALESWIKSHRRGQEVKVEAASEANVKSRMVALLKEHVDTFTWSYQDMPGADTDVVVRKLPWREDCPLEKQNAGATYQSDFVS</sequence>
<feature type="compositionally biased region" description="Basic and acidic residues" evidence="1">
    <location>
        <begin position="65"/>
        <end position="85"/>
    </location>
</feature>
<dbReference type="Gramene" id="Psat02G0285700-T1">
    <property type="protein sequence ID" value="KAI5436521.1"/>
    <property type="gene ID" value="KIW84_022857"/>
</dbReference>
<protein>
    <submittedName>
        <fullName evidence="2">Uncharacterized protein</fullName>
    </submittedName>
</protein>
<evidence type="ECO:0000313" key="3">
    <source>
        <dbReference type="Proteomes" id="UP001058974"/>
    </source>
</evidence>
<comment type="caution">
    <text evidence="2">The sequence shown here is derived from an EMBL/GenBank/DDBJ whole genome shotgun (WGS) entry which is preliminary data.</text>
</comment>
<reference evidence="2 3" key="1">
    <citation type="journal article" date="2022" name="Nat. Genet.">
        <title>Improved pea reference genome and pan-genome highlight genomic features and evolutionary characteristics.</title>
        <authorList>
            <person name="Yang T."/>
            <person name="Liu R."/>
            <person name="Luo Y."/>
            <person name="Hu S."/>
            <person name="Wang D."/>
            <person name="Wang C."/>
            <person name="Pandey M.K."/>
            <person name="Ge S."/>
            <person name="Xu Q."/>
            <person name="Li N."/>
            <person name="Li G."/>
            <person name="Huang Y."/>
            <person name="Saxena R.K."/>
            <person name="Ji Y."/>
            <person name="Li M."/>
            <person name="Yan X."/>
            <person name="He Y."/>
            <person name="Liu Y."/>
            <person name="Wang X."/>
            <person name="Xiang C."/>
            <person name="Varshney R.K."/>
            <person name="Ding H."/>
            <person name="Gao S."/>
            <person name="Zong X."/>
        </authorList>
    </citation>
    <scope>NUCLEOTIDE SEQUENCE [LARGE SCALE GENOMIC DNA]</scope>
    <source>
        <strain evidence="2 3">cv. Zhongwan 6</strain>
    </source>
</reference>
<organism evidence="2 3">
    <name type="scientific">Pisum sativum</name>
    <name type="common">Garden pea</name>
    <name type="synonym">Lathyrus oleraceus</name>
    <dbReference type="NCBI Taxonomy" id="3888"/>
    <lineage>
        <taxon>Eukaryota</taxon>
        <taxon>Viridiplantae</taxon>
        <taxon>Streptophyta</taxon>
        <taxon>Embryophyta</taxon>
        <taxon>Tracheophyta</taxon>
        <taxon>Spermatophyta</taxon>
        <taxon>Magnoliopsida</taxon>
        <taxon>eudicotyledons</taxon>
        <taxon>Gunneridae</taxon>
        <taxon>Pentapetalae</taxon>
        <taxon>rosids</taxon>
        <taxon>fabids</taxon>
        <taxon>Fabales</taxon>
        <taxon>Fabaceae</taxon>
        <taxon>Papilionoideae</taxon>
        <taxon>50 kb inversion clade</taxon>
        <taxon>NPAAA clade</taxon>
        <taxon>Hologalegina</taxon>
        <taxon>IRL clade</taxon>
        <taxon>Fabeae</taxon>
        <taxon>Lathyrus</taxon>
    </lineage>
</organism>
<dbReference type="Proteomes" id="UP001058974">
    <property type="component" value="Chromosome 2"/>
</dbReference>
<keyword evidence="3" id="KW-1185">Reference proteome</keyword>
<evidence type="ECO:0000313" key="2">
    <source>
        <dbReference type="EMBL" id="KAI5436521.1"/>
    </source>
</evidence>
<name>A0A9D5BB73_PEA</name>
<proteinExistence type="predicted"/>